<evidence type="ECO:0000313" key="1">
    <source>
        <dbReference type="EMBL" id="BAO19234.1"/>
    </source>
</evidence>
<protein>
    <submittedName>
        <fullName evidence="1">Uncharacterized protein</fullName>
    </submittedName>
</protein>
<name>V5YPN1_9BURK</name>
<reference evidence="1" key="2">
    <citation type="submission" date="2024-06" db="EMBL/GenBank/DDBJ databases">
        <authorList>
            <person name="Sakai Y."/>
            <person name="Fujii T."/>
        </authorList>
    </citation>
    <scope>NUCLEOTIDE SEQUENCE</scope>
    <source>
        <strain evidence="1">M701</strain>
        <plasmid evidence="1">pM7012</plasmid>
    </source>
</reference>
<keyword evidence="1" id="KW-0614">Plasmid</keyword>
<dbReference type="AlphaFoldDB" id="V5YPN1"/>
<proteinExistence type="predicted"/>
<sequence>MKYVRVEQSGIEASSMTMADSAVRTGDRDCRTLHVVPRLFLPASALPFVKPDDVDLRVAASTGLEIMPDAGVVVRQPYPNMRYLVAGTIEMRHGWLVNIPESVDEFDIEFAWHLPRTSGWLFSSDTWECRHLIHVRLLPGVGRTYTMDVECWPDNAKPSSPRRAMTLTGHEDDAELGAICPAVLREANLVRPCESGEREVVGHYIEEELDIPAIYYEQAWTLTSHEEPQIHEFRHATSFARQNEAHHQNACVEIPANVLVEAVRLARATPFEDGTPYAEFVSGIAGGFENHPANQFIAGWWDKNRPASRPFVAAFAQLWVRVKDDGMYCPGIPDLPALPVPDMITGVPSAARFGDIVLVHFFASWEHFRYENGGVGTMLVQGDVFATLTASREDILSGKHDDALYALRALAQFPSRFPAAWQALQEAAG</sequence>
<accession>V5YPN1</accession>
<dbReference type="RefSeq" id="WP_023842774.1">
    <property type="nucleotide sequence ID" value="NC_022995.1"/>
</dbReference>
<reference evidence="1" key="1">
    <citation type="journal article" date="2014" name="Microbiology">
        <title>A 2,4-dichlorophenoxyacetic acid degradation plasmid pM7012 discloses distribution of an unclassified megaplasmid group across bacterial species.</title>
        <authorList>
            <person name="Sakai Y."/>
            <person name="Ogawa N."/>
            <person name="Shimomura Y."/>
            <person name="Fujii T."/>
        </authorList>
    </citation>
    <scope>NUCLEOTIDE SEQUENCE</scope>
    <source>
        <strain evidence="1">M701</strain>
    </source>
</reference>
<geneLocation type="plasmid" evidence="1">
    <name>pM7012</name>
</geneLocation>
<organism evidence="1">
    <name type="scientific">Burkholderia sp. M701</name>
    <dbReference type="NCBI Taxonomy" id="326454"/>
    <lineage>
        <taxon>Bacteria</taxon>
        <taxon>Pseudomonadati</taxon>
        <taxon>Pseudomonadota</taxon>
        <taxon>Betaproteobacteria</taxon>
        <taxon>Burkholderiales</taxon>
        <taxon>Burkholderiaceae</taxon>
        <taxon>Burkholderia</taxon>
    </lineage>
</organism>
<dbReference type="EMBL" id="AB853026">
    <property type="protein sequence ID" value="BAO19234.1"/>
    <property type="molecule type" value="Genomic_DNA"/>
</dbReference>